<dbReference type="Proteomes" id="UP000436088">
    <property type="component" value="Unassembled WGS sequence"/>
</dbReference>
<evidence type="ECO:0000313" key="2">
    <source>
        <dbReference type="EMBL" id="KAE8704765.1"/>
    </source>
</evidence>
<keyword evidence="3" id="KW-1185">Reference proteome</keyword>
<comment type="caution">
    <text evidence="2">The sequence shown here is derived from an EMBL/GenBank/DDBJ whole genome shotgun (WGS) entry which is preliminary data.</text>
</comment>
<dbReference type="AlphaFoldDB" id="A0A6A3ANE3"/>
<feature type="transmembrane region" description="Helical" evidence="1">
    <location>
        <begin position="121"/>
        <end position="137"/>
    </location>
</feature>
<proteinExistence type="predicted"/>
<organism evidence="2 3">
    <name type="scientific">Hibiscus syriacus</name>
    <name type="common">Rose of Sharon</name>
    <dbReference type="NCBI Taxonomy" id="106335"/>
    <lineage>
        <taxon>Eukaryota</taxon>
        <taxon>Viridiplantae</taxon>
        <taxon>Streptophyta</taxon>
        <taxon>Embryophyta</taxon>
        <taxon>Tracheophyta</taxon>
        <taxon>Spermatophyta</taxon>
        <taxon>Magnoliopsida</taxon>
        <taxon>eudicotyledons</taxon>
        <taxon>Gunneridae</taxon>
        <taxon>Pentapetalae</taxon>
        <taxon>rosids</taxon>
        <taxon>malvids</taxon>
        <taxon>Malvales</taxon>
        <taxon>Malvaceae</taxon>
        <taxon>Malvoideae</taxon>
        <taxon>Hibiscus</taxon>
    </lineage>
</organism>
<keyword evidence="1" id="KW-1133">Transmembrane helix</keyword>
<dbReference type="EMBL" id="VEPZ02000988">
    <property type="protein sequence ID" value="KAE8704765.1"/>
    <property type="molecule type" value="Genomic_DNA"/>
</dbReference>
<name>A0A6A3ANE3_HIBSY</name>
<sequence length="138" mass="15284">MHPHNPIPHCNPASMAGFLRHHCRRHPLLLLCYHPNSSESNPFPPQLLHNPPRHSLIVSTIPPSSPRHNFRHPPCLVLPLLSPRSRWARDEPVVIFGFLIDDLLVLAALVGLTVAGLVLTGVWKNVLVLVAVAIGFVI</sequence>
<reference evidence="2" key="1">
    <citation type="submission" date="2019-09" db="EMBL/GenBank/DDBJ databases">
        <title>Draft genome information of white flower Hibiscus syriacus.</title>
        <authorList>
            <person name="Kim Y.-M."/>
        </authorList>
    </citation>
    <scope>NUCLEOTIDE SEQUENCE [LARGE SCALE GENOMIC DNA]</scope>
    <source>
        <strain evidence="2">YM2019G1</strain>
    </source>
</reference>
<accession>A0A6A3ANE3</accession>
<evidence type="ECO:0000256" key="1">
    <source>
        <dbReference type="SAM" id="Phobius"/>
    </source>
</evidence>
<keyword evidence="1" id="KW-0472">Membrane</keyword>
<gene>
    <name evidence="2" type="ORF">F3Y22_tig00110443pilonHSYRG00101</name>
</gene>
<protein>
    <submittedName>
        <fullName evidence="2">Uncharacterized protein</fullName>
    </submittedName>
</protein>
<feature type="transmembrane region" description="Helical" evidence="1">
    <location>
        <begin position="93"/>
        <end position="115"/>
    </location>
</feature>
<keyword evidence="1" id="KW-0812">Transmembrane</keyword>
<evidence type="ECO:0000313" key="3">
    <source>
        <dbReference type="Proteomes" id="UP000436088"/>
    </source>
</evidence>